<dbReference type="EC" id="3.1.26.5" evidence="5"/>
<protein>
    <recommendedName>
        <fullName evidence="14">Mitochondrial ribonuclease P catalytic subunit</fullName>
        <ecNumber evidence="5">3.1.26.5</ecNumber>
    </recommendedName>
    <alternativeName>
        <fullName evidence="15">Mitochondrial ribonuclease P protein 3</fullName>
    </alternativeName>
</protein>
<keyword evidence="9" id="KW-0378">Hydrolase</keyword>
<evidence type="ECO:0000256" key="14">
    <source>
        <dbReference type="ARBA" id="ARBA00044536"/>
    </source>
</evidence>
<evidence type="ECO:0000256" key="2">
    <source>
        <dbReference type="ARBA" id="ARBA00001946"/>
    </source>
</evidence>
<evidence type="ECO:0000256" key="8">
    <source>
        <dbReference type="ARBA" id="ARBA00022723"/>
    </source>
</evidence>
<evidence type="ECO:0000259" key="16">
    <source>
        <dbReference type="Pfam" id="PF16953"/>
    </source>
</evidence>
<keyword evidence="10" id="KW-0862">Zinc</keyword>
<comment type="catalytic activity">
    <reaction evidence="1">
        <text>Endonucleolytic cleavage of RNA, removing 5'-extranucleotides from tRNA precursor.</text>
        <dbReference type="EC" id="3.1.26.5"/>
    </reaction>
</comment>
<dbReference type="PANTHER" id="PTHR13547:SF1">
    <property type="entry name" value="MITOCHONDRIAL RIBONUCLEASE P CATALYTIC SUBUNIT"/>
    <property type="match status" value="1"/>
</dbReference>
<evidence type="ECO:0000313" key="18">
    <source>
        <dbReference type="RefSeq" id="XP_030378164.1"/>
    </source>
</evidence>
<dbReference type="InterPro" id="IPR011990">
    <property type="entry name" value="TPR-like_helical_dom_sf"/>
</dbReference>
<dbReference type="CDD" id="cd18718">
    <property type="entry name" value="PIN_PRORP"/>
    <property type="match status" value="1"/>
</dbReference>
<dbReference type="OrthoDB" id="46913at2759"/>
<dbReference type="GO" id="GO:0030678">
    <property type="term" value="C:mitochondrial ribonuclease P complex"/>
    <property type="evidence" value="ECO:0007669"/>
    <property type="project" value="TreeGrafter"/>
</dbReference>
<comment type="cofactor">
    <cofactor evidence="2">
        <name>Mg(2+)</name>
        <dbReference type="ChEBI" id="CHEBI:18420"/>
    </cofactor>
</comment>
<dbReference type="GO" id="GO:0046872">
    <property type="term" value="F:metal ion binding"/>
    <property type="evidence" value="ECO:0007669"/>
    <property type="project" value="UniProtKB-KW"/>
</dbReference>
<dbReference type="GO" id="GO:0004526">
    <property type="term" value="F:ribonuclease P activity"/>
    <property type="evidence" value="ECO:0007669"/>
    <property type="project" value="UniProtKB-EC"/>
</dbReference>
<evidence type="ECO:0000256" key="10">
    <source>
        <dbReference type="ARBA" id="ARBA00022833"/>
    </source>
</evidence>
<evidence type="ECO:0000256" key="5">
    <source>
        <dbReference type="ARBA" id="ARBA00012179"/>
    </source>
</evidence>
<evidence type="ECO:0000256" key="3">
    <source>
        <dbReference type="ARBA" id="ARBA00004173"/>
    </source>
</evidence>
<comment type="subcellular location">
    <subcellularLocation>
        <location evidence="3">Mitochondrion</location>
    </subcellularLocation>
</comment>
<keyword evidence="7" id="KW-0540">Nuclease</keyword>
<evidence type="ECO:0000256" key="6">
    <source>
        <dbReference type="ARBA" id="ARBA00022694"/>
    </source>
</evidence>
<evidence type="ECO:0000256" key="11">
    <source>
        <dbReference type="ARBA" id="ARBA00022842"/>
    </source>
</evidence>
<dbReference type="Proteomes" id="UP000504634">
    <property type="component" value="Unplaced"/>
</dbReference>
<accession>A0A6J2TQ46</accession>
<evidence type="ECO:0000256" key="13">
    <source>
        <dbReference type="ARBA" id="ARBA00023128"/>
    </source>
</evidence>
<keyword evidence="12" id="KW-0809">Transit peptide</keyword>
<sequence length="529" mass="60459">MMYSLRLLRHLRGATTTDFRPLYRLASTHKRRVQLNSLPPDQLEQLNTNCFQRRDALSHEEWQGVRTTLIDSYKHISAHNVDAIILGVISRAEQLPLAKNYLAYLQAQGIAPNTATLGRLLRIYNAAYQTRTLCASEEREVLDVCKKLQSAHDNLDASTCEHMIHGLVATTDWRQAEPLLEMMKISSTPSVAAYSVLAAKAFTCSEPTLAWRLLEEMLLARKLPRCEVYLAYLQHIAKDQPAFEAQLERLLHFLGRHGIVISDKVVQELLALAEKLPHKLQAQETRLDRLGKCASCKQHLEHVAVSDAEFKQLRDSFLNKVLVRNDVFQKSTPAEVEDFKRFVGKTAPYDCVIDGLNVAYSTGAKKQPHQLAKLVADVVRYFKDRRKHVLVLGRKHMKSWSKSAMNYVHNNASVFLANNLSQDDPFLLYATLQSGQSTDFFSRDLMRSHAFLLGAELKPIFRRWQQEHQYSLITQTQTGQILVKEPIRFNLSAHKLNDVWHMPCCDTYSANPADNFELPAKWLCLRLSK</sequence>
<dbReference type="InterPro" id="IPR033495">
    <property type="entry name" value="MRPP3_PIN_dom"/>
</dbReference>
<proteinExistence type="inferred from homology"/>
<keyword evidence="17" id="KW-1185">Reference proteome</keyword>
<dbReference type="CTD" id="31568"/>
<keyword evidence="6" id="KW-0819">tRNA processing</keyword>
<dbReference type="FunFam" id="3.40.50.11980:FF:000006">
    <property type="entry name" value="AGAP001968-PB"/>
    <property type="match status" value="1"/>
</dbReference>
<comment type="similarity">
    <text evidence="4">Belongs to the PPR family. P subfamily.</text>
</comment>
<dbReference type="Gene3D" id="1.25.40.10">
    <property type="entry name" value="Tetratricopeptide repeat domain"/>
    <property type="match status" value="1"/>
</dbReference>
<gene>
    <name evidence="18" type="primary">LOC115626824</name>
</gene>
<evidence type="ECO:0000256" key="1">
    <source>
        <dbReference type="ARBA" id="ARBA00000928"/>
    </source>
</evidence>
<evidence type="ECO:0000256" key="12">
    <source>
        <dbReference type="ARBA" id="ARBA00022946"/>
    </source>
</evidence>
<feature type="domain" description="PRORP" evidence="16">
    <location>
        <begin position="288"/>
        <end position="524"/>
    </location>
</feature>
<name>A0A6J2TQ46_DROLE</name>
<dbReference type="RefSeq" id="XP_030378164.1">
    <property type="nucleotide sequence ID" value="XM_030522304.1"/>
</dbReference>
<keyword evidence="8" id="KW-0479">Metal-binding</keyword>
<dbReference type="GeneID" id="115626824"/>
<evidence type="ECO:0000256" key="15">
    <source>
        <dbReference type="ARBA" id="ARBA00044559"/>
    </source>
</evidence>
<evidence type="ECO:0000313" key="17">
    <source>
        <dbReference type="Proteomes" id="UP000504634"/>
    </source>
</evidence>
<dbReference type="GO" id="GO:0001682">
    <property type="term" value="P:tRNA 5'-leader removal"/>
    <property type="evidence" value="ECO:0007669"/>
    <property type="project" value="TreeGrafter"/>
</dbReference>
<keyword evidence="11" id="KW-0460">Magnesium</keyword>
<evidence type="ECO:0000256" key="7">
    <source>
        <dbReference type="ARBA" id="ARBA00022722"/>
    </source>
</evidence>
<dbReference type="GO" id="GO:0097745">
    <property type="term" value="P:mitochondrial tRNA 5'-end processing"/>
    <property type="evidence" value="ECO:0007669"/>
    <property type="project" value="TreeGrafter"/>
</dbReference>
<dbReference type="InterPro" id="IPR031595">
    <property type="entry name" value="PRORP_C"/>
</dbReference>
<evidence type="ECO:0000256" key="4">
    <source>
        <dbReference type="ARBA" id="ARBA00007626"/>
    </source>
</evidence>
<dbReference type="Pfam" id="PF16953">
    <property type="entry name" value="PRORP"/>
    <property type="match status" value="1"/>
</dbReference>
<organism evidence="17 18">
    <name type="scientific">Drosophila lebanonensis</name>
    <name type="common">Fruit fly</name>
    <name type="synonym">Scaptodrosophila lebanonensis</name>
    <dbReference type="NCBI Taxonomy" id="7225"/>
    <lineage>
        <taxon>Eukaryota</taxon>
        <taxon>Metazoa</taxon>
        <taxon>Ecdysozoa</taxon>
        <taxon>Arthropoda</taxon>
        <taxon>Hexapoda</taxon>
        <taxon>Insecta</taxon>
        <taxon>Pterygota</taxon>
        <taxon>Neoptera</taxon>
        <taxon>Endopterygota</taxon>
        <taxon>Diptera</taxon>
        <taxon>Brachycera</taxon>
        <taxon>Muscomorpha</taxon>
        <taxon>Ephydroidea</taxon>
        <taxon>Drosophilidae</taxon>
        <taxon>Scaptodrosophila</taxon>
    </lineage>
</organism>
<reference evidence="18" key="1">
    <citation type="submission" date="2025-08" db="UniProtKB">
        <authorList>
            <consortium name="RefSeq"/>
        </authorList>
    </citation>
    <scope>IDENTIFICATION</scope>
    <source>
        <strain evidence="18">11010-0011.00</strain>
        <tissue evidence="18">Whole body</tissue>
    </source>
</reference>
<dbReference type="PANTHER" id="PTHR13547">
    <property type="match status" value="1"/>
</dbReference>
<evidence type="ECO:0000256" key="9">
    <source>
        <dbReference type="ARBA" id="ARBA00022801"/>
    </source>
</evidence>
<dbReference type="AlphaFoldDB" id="A0A6J2TQ46"/>
<keyword evidence="13" id="KW-0496">Mitochondrion</keyword>
<dbReference type="Gene3D" id="3.40.50.11980">
    <property type="match status" value="1"/>
</dbReference>